<gene>
    <name evidence="2" type="ORF">CIB84_000677</name>
</gene>
<dbReference type="Proteomes" id="UP000237246">
    <property type="component" value="Unassembled WGS sequence"/>
</dbReference>
<keyword evidence="3" id="KW-1185">Reference proteome</keyword>
<feature type="region of interest" description="Disordered" evidence="1">
    <location>
        <begin position="1"/>
        <end position="35"/>
    </location>
</feature>
<accession>A0A2P4TGT3</accession>
<proteinExistence type="predicted"/>
<comment type="caution">
    <text evidence="2">The sequence shown here is derived from an EMBL/GenBank/DDBJ whole genome shotgun (WGS) entry which is preliminary data.</text>
</comment>
<evidence type="ECO:0000313" key="2">
    <source>
        <dbReference type="EMBL" id="POI35571.1"/>
    </source>
</evidence>
<name>A0A2P4TGT3_BAMTH</name>
<reference evidence="2 3" key="1">
    <citation type="submission" date="2018-01" db="EMBL/GenBank/DDBJ databases">
        <title>Comparison of the Chinese Bamboo Partridge and Red Junglefowl genome sequences highlights the importance of demography in genome evolution.</title>
        <authorList>
            <person name="Tiley G.P."/>
            <person name="Kimball R.T."/>
            <person name="Braun E.L."/>
            <person name="Burleigh J.G."/>
        </authorList>
    </citation>
    <scope>NUCLEOTIDE SEQUENCE [LARGE SCALE GENOMIC DNA]</scope>
    <source>
        <strain evidence="2">RTK389</strain>
        <tissue evidence="2">Blood</tissue>
    </source>
</reference>
<dbReference type="AlphaFoldDB" id="A0A2P4TGT3"/>
<organism evidence="2 3">
    <name type="scientific">Bambusicola thoracicus</name>
    <name type="common">Chinese bamboo-partridge</name>
    <name type="synonym">Perdix thoracica</name>
    <dbReference type="NCBI Taxonomy" id="9083"/>
    <lineage>
        <taxon>Eukaryota</taxon>
        <taxon>Metazoa</taxon>
        <taxon>Chordata</taxon>
        <taxon>Craniata</taxon>
        <taxon>Vertebrata</taxon>
        <taxon>Euteleostomi</taxon>
        <taxon>Archelosauria</taxon>
        <taxon>Archosauria</taxon>
        <taxon>Dinosauria</taxon>
        <taxon>Saurischia</taxon>
        <taxon>Theropoda</taxon>
        <taxon>Coelurosauria</taxon>
        <taxon>Aves</taxon>
        <taxon>Neognathae</taxon>
        <taxon>Galloanserae</taxon>
        <taxon>Galliformes</taxon>
        <taxon>Phasianidae</taxon>
        <taxon>Perdicinae</taxon>
        <taxon>Bambusicola</taxon>
    </lineage>
</organism>
<dbReference type="EMBL" id="PPHD01000362">
    <property type="protein sequence ID" value="POI35571.1"/>
    <property type="molecule type" value="Genomic_DNA"/>
</dbReference>
<evidence type="ECO:0000256" key="1">
    <source>
        <dbReference type="SAM" id="MobiDB-lite"/>
    </source>
</evidence>
<evidence type="ECO:0000313" key="3">
    <source>
        <dbReference type="Proteomes" id="UP000237246"/>
    </source>
</evidence>
<sequence length="103" mass="11338">MNSPEKQPGGNVHDGPCTPEPGTAFGEGDALAEGMQPLIPPKTRCVSCFVTQLFSSSTQICFSAKRTKTSFVQRKVSSIKLRHILKEVHEDLHELETAETLKR</sequence>
<protein>
    <submittedName>
        <fullName evidence="2">Uncharacterized protein</fullName>
    </submittedName>
</protein>